<dbReference type="GO" id="GO:0005737">
    <property type="term" value="C:cytoplasm"/>
    <property type="evidence" value="ECO:0007669"/>
    <property type="project" value="TreeGrafter"/>
</dbReference>
<dbReference type="InterPro" id="IPR001452">
    <property type="entry name" value="SH3_domain"/>
</dbReference>
<keyword evidence="1 2" id="KW-0728">SH3 domain</keyword>
<dbReference type="Pfam" id="PF16614">
    <property type="entry name" value="RhoGEF67_u2"/>
    <property type="match status" value="1"/>
</dbReference>
<dbReference type="InterPro" id="IPR000219">
    <property type="entry name" value="DH_dom"/>
</dbReference>
<evidence type="ECO:0008006" key="10">
    <source>
        <dbReference type="Google" id="ProtNLM"/>
    </source>
</evidence>
<dbReference type="InterPro" id="IPR001849">
    <property type="entry name" value="PH_domain"/>
</dbReference>
<dbReference type="Gene3D" id="2.30.30.40">
    <property type="entry name" value="SH3 Domains"/>
    <property type="match status" value="1"/>
</dbReference>
<dbReference type="STRING" id="947166.A0A1D1W7M6"/>
<accession>A0A1D1W7M6</accession>
<dbReference type="PANTHER" id="PTHR46026">
    <property type="entry name" value="RHO-TYPE GUANINE NUCLEOTIDE EXCHANGE FACTOR, ISOFORM F"/>
    <property type="match status" value="1"/>
</dbReference>
<evidence type="ECO:0000259" key="7">
    <source>
        <dbReference type="PROSITE" id="PS50010"/>
    </source>
</evidence>
<dbReference type="EMBL" id="BDGG01000022">
    <property type="protein sequence ID" value="GAV09390.1"/>
    <property type="molecule type" value="Genomic_DNA"/>
</dbReference>
<dbReference type="PROSITE" id="PS50002">
    <property type="entry name" value="SH3"/>
    <property type="match status" value="1"/>
</dbReference>
<reference evidence="8 9" key="1">
    <citation type="journal article" date="2016" name="Nat. Commun.">
        <title>Extremotolerant tardigrade genome and improved radiotolerance of human cultured cells by tardigrade-unique protein.</title>
        <authorList>
            <person name="Hashimoto T."/>
            <person name="Horikawa D.D."/>
            <person name="Saito Y."/>
            <person name="Kuwahara H."/>
            <person name="Kozuka-Hata H."/>
            <person name="Shin-I T."/>
            <person name="Minakuchi Y."/>
            <person name="Ohishi K."/>
            <person name="Motoyama A."/>
            <person name="Aizu T."/>
            <person name="Enomoto A."/>
            <person name="Kondo K."/>
            <person name="Tanaka S."/>
            <person name="Hara Y."/>
            <person name="Koshikawa S."/>
            <person name="Sagara H."/>
            <person name="Miura T."/>
            <person name="Yokobori S."/>
            <person name="Miyagawa K."/>
            <person name="Suzuki Y."/>
            <person name="Kubo T."/>
            <person name="Oyama M."/>
            <person name="Kohara Y."/>
            <person name="Fujiyama A."/>
            <person name="Arakawa K."/>
            <person name="Katayama T."/>
            <person name="Toyoda A."/>
            <person name="Kunieda T."/>
        </authorList>
    </citation>
    <scope>NUCLEOTIDE SEQUENCE [LARGE SCALE GENOMIC DNA]</scope>
    <source>
        <strain evidence="8 9">YOKOZUNA-1</strain>
    </source>
</reference>
<protein>
    <recommendedName>
        <fullName evidence="10">DH domain-containing protein</fullName>
    </recommendedName>
</protein>
<evidence type="ECO:0000313" key="8">
    <source>
        <dbReference type="EMBL" id="GAV09390.1"/>
    </source>
</evidence>
<dbReference type="InterPro" id="IPR032409">
    <property type="entry name" value="GEF6/7_CC"/>
</dbReference>
<feature type="domain" description="DH" evidence="7">
    <location>
        <begin position="78"/>
        <end position="260"/>
    </location>
</feature>
<evidence type="ECO:0000256" key="4">
    <source>
        <dbReference type="SAM" id="MobiDB-lite"/>
    </source>
</evidence>
<organism evidence="8 9">
    <name type="scientific">Ramazzottius varieornatus</name>
    <name type="common">Water bear</name>
    <name type="synonym">Tardigrade</name>
    <dbReference type="NCBI Taxonomy" id="947166"/>
    <lineage>
        <taxon>Eukaryota</taxon>
        <taxon>Metazoa</taxon>
        <taxon>Ecdysozoa</taxon>
        <taxon>Tardigrada</taxon>
        <taxon>Eutardigrada</taxon>
        <taxon>Parachela</taxon>
        <taxon>Hypsibioidea</taxon>
        <taxon>Ramazzottiidae</taxon>
        <taxon>Ramazzottius</taxon>
    </lineage>
</organism>
<dbReference type="SUPFAM" id="SSF50044">
    <property type="entry name" value="SH3-domain"/>
    <property type="match status" value="1"/>
</dbReference>
<dbReference type="PROSITE" id="PS50010">
    <property type="entry name" value="DH_2"/>
    <property type="match status" value="1"/>
</dbReference>
<dbReference type="InterPro" id="IPR011993">
    <property type="entry name" value="PH-like_dom_sf"/>
</dbReference>
<dbReference type="Pfam" id="PF00621">
    <property type="entry name" value="RhoGEF"/>
    <property type="match status" value="1"/>
</dbReference>
<dbReference type="Proteomes" id="UP000186922">
    <property type="component" value="Unassembled WGS sequence"/>
</dbReference>
<dbReference type="AlphaFoldDB" id="A0A1D1W7M6"/>
<feature type="domain" description="PH" evidence="6">
    <location>
        <begin position="282"/>
        <end position="386"/>
    </location>
</feature>
<dbReference type="SUPFAM" id="SSF48065">
    <property type="entry name" value="DBL homology domain (DH-domain)"/>
    <property type="match status" value="1"/>
</dbReference>
<dbReference type="Pfam" id="PF00018">
    <property type="entry name" value="SH3_1"/>
    <property type="match status" value="1"/>
</dbReference>
<evidence type="ECO:0000259" key="5">
    <source>
        <dbReference type="PROSITE" id="PS50002"/>
    </source>
</evidence>
<feature type="region of interest" description="Disordered" evidence="4">
    <location>
        <begin position="613"/>
        <end position="636"/>
    </location>
</feature>
<gene>
    <name evidence="8" type="primary">RvY_18939-1</name>
    <name evidence="8" type="synonym">RvY_18939.1</name>
    <name evidence="8" type="ORF">RvY_18939</name>
</gene>
<dbReference type="PANTHER" id="PTHR46026:SF1">
    <property type="entry name" value="RHO-TYPE GUANINE NUCLEOTIDE EXCHANGE FACTOR, ISOFORM F"/>
    <property type="match status" value="1"/>
</dbReference>
<dbReference type="InterPro" id="IPR036028">
    <property type="entry name" value="SH3-like_dom_sf"/>
</dbReference>
<dbReference type="GO" id="GO:0005085">
    <property type="term" value="F:guanyl-nucleotide exchange factor activity"/>
    <property type="evidence" value="ECO:0007669"/>
    <property type="project" value="InterPro"/>
</dbReference>
<dbReference type="Gene3D" id="1.20.5.390">
    <property type="entry name" value="L1 transposable element, trimerization domain"/>
    <property type="match status" value="1"/>
</dbReference>
<sequence length="636" mass="71502">MGTEARLVKAIYDFVQQNVDELSFRRGDVITLTQSPDGGWWEGTLRNETGWFPAEFVVDHSPETNAQNGHVQDPRREFRRQIMGALLDSERAHVKDLLSFQNNFLRPLKAGNLLAPGDFNSLCGNLEEVTQLQSLLLERLSDISRSPSEQQAVGGLFMSMAAQMQTAYLKYCANHPHAAQILNQYKDTLMAFAESLEDNPLPKGIMSLAAEVSRPFRRLDKYPAILQELERHLEEFHSDRGNTQRSVAVYTDLANQCTKVRQQKEIELEISKGNIRDYQGPDMASLGEVLLMEQVSVGDEANGTKQDRHLVLFEEVLLLLAVSRRMSSFMYMSHTPLLGLKIKPLSNGAVANTFEIWSKTLDWKVVQCKSKESYDKWLAQLNFLVQKASIQKAVLTPAALGKCSTLPKPSKVSSISALTISPPKTDTVKENTLRPVATCGSAHKFPPPIITNSVWSGSCLRPYPPMRADVALKEEKASALHSPKLPRKFSTKKKEQPKLTPRSDELLGREQELRQYEDDAKLLAVIESYCISSKLRQKVTSEVLDSPHVLIPEEEKILIEHDGPNGSFFLEEKTLVDAVYTLKDQVRDLSLEVAKLRGQLEEEGRARKRLEASLQTQQPMTSPIRHTLNDPSAIFN</sequence>
<evidence type="ECO:0000259" key="6">
    <source>
        <dbReference type="PROSITE" id="PS50003"/>
    </source>
</evidence>
<dbReference type="InterPro" id="IPR035899">
    <property type="entry name" value="DBL_dom_sf"/>
</dbReference>
<dbReference type="SMART" id="SM00325">
    <property type="entry name" value="RhoGEF"/>
    <property type="match status" value="1"/>
</dbReference>
<name>A0A1D1W7M6_RAMVA</name>
<feature type="region of interest" description="Disordered" evidence="4">
    <location>
        <begin position="475"/>
        <end position="507"/>
    </location>
</feature>
<dbReference type="CDD" id="cd00160">
    <property type="entry name" value="RhoGEF"/>
    <property type="match status" value="1"/>
</dbReference>
<evidence type="ECO:0000256" key="2">
    <source>
        <dbReference type="PROSITE-ProRule" id="PRU00192"/>
    </source>
</evidence>
<dbReference type="PROSITE" id="PS50003">
    <property type="entry name" value="PH_DOMAIN"/>
    <property type="match status" value="1"/>
</dbReference>
<comment type="caution">
    <text evidence="8">The sequence shown here is derived from an EMBL/GenBank/DDBJ whole genome shotgun (WGS) entry which is preliminary data.</text>
</comment>
<dbReference type="Pfam" id="PF16523">
    <property type="entry name" value="betaPIX_CC"/>
    <property type="match status" value="1"/>
</dbReference>
<dbReference type="Pfam" id="PF22697">
    <property type="entry name" value="SOS1_NGEF_PH"/>
    <property type="match status" value="1"/>
</dbReference>
<dbReference type="InterPro" id="IPR055251">
    <property type="entry name" value="SOS1_NGEF_PH"/>
</dbReference>
<keyword evidence="9" id="KW-1185">Reference proteome</keyword>
<dbReference type="OrthoDB" id="6019202at2759"/>
<evidence type="ECO:0000256" key="1">
    <source>
        <dbReference type="ARBA" id="ARBA00022443"/>
    </source>
</evidence>
<proteinExistence type="predicted"/>
<keyword evidence="3" id="KW-0175">Coiled coil</keyword>
<feature type="domain" description="SH3" evidence="5">
    <location>
        <begin position="3"/>
        <end position="62"/>
    </location>
</feature>
<dbReference type="Gene3D" id="1.20.900.10">
    <property type="entry name" value="Dbl homology (DH) domain"/>
    <property type="match status" value="1"/>
</dbReference>
<dbReference type="SMART" id="SM00326">
    <property type="entry name" value="SH3"/>
    <property type="match status" value="1"/>
</dbReference>
<dbReference type="Gene3D" id="2.30.29.30">
    <property type="entry name" value="Pleckstrin-homology domain (PH domain)/Phosphotyrosine-binding domain (PTB)"/>
    <property type="match status" value="1"/>
</dbReference>
<dbReference type="PRINTS" id="PR00452">
    <property type="entry name" value="SH3DOMAIN"/>
</dbReference>
<feature type="coiled-coil region" evidence="3">
    <location>
        <begin position="586"/>
        <end position="613"/>
    </location>
</feature>
<dbReference type="SMART" id="SM00233">
    <property type="entry name" value="PH"/>
    <property type="match status" value="1"/>
</dbReference>
<evidence type="ECO:0000256" key="3">
    <source>
        <dbReference type="SAM" id="Coils"/>
    </source>
</evidence>
<dbReference type="SUPFAM" id="SSF50729">
    <property type="entry name" value="PH domain-like"/>
    <property type="match status" value="1"/>
</dbReference>
<evidence type="ECO:0000313" key="9">
    <source>
        <dbReference type="Proteomes" id="UP000186922"/>
    </source>
</evidence>
<feature type="compositionally biased region" description="Basic and acidic residues" evidence="4">
    <location>
        <begin position="492"/>
        <end position="507"/>
    </location>
</feature>